<gene>
    <name evidence="8" type="ORF">E0F88_20635</name>
</gene>
<organism evidence="8 9">
    <name type="scientific">Dyadobacter psychrotolerans</name>
    <dbReference type="NCBI Taxonomy" id="2541721"/>
    <lineage>
        <taxon>Bacteria</taxon>
        <taxon>Pseudomonadati</taxon>
        <taxon>Bacteroidota</taxon>
        <taxon>Cytophagia</taxon>
        <taxon>Cytophagales</taxon>
        <taxon>Spirosomataceae</taxon>
        <taxon>Dyadobacter</taxon>
    </lineage>
</organism>
<dbReference type="EMBL" id="SMFL01000008">
    <property type="protein sequence ID" value="TDE12758.1"/>
    <property type="molecule type" value="Genomic_DNA"/>
</dbReference>
<protein>
    <submittedName>
        <fullName evidence="8">RagB/SusD family nutrient uptake outer membrane protein</fullName>
    </submittedName>
</protein>
<evidence type="ECO:0000313" key="8">
    <source>
        <dbReference type="EMBL" id="TDE12758.1"/>
    </source>
</evidence>
<proteinExistence type="inferred from homology"/>
<accession>A0A4V2Z3H8</accession>
<keyword evidence="4" id="KW-0472">Membrane</keyword>
<keyword evidence="9" id="KW-1185">Reference proteome</keyword>
<evidence type="ECO:0000256" key="3">
    <source>
        <dbReference type="ARBA" id="ARBA00022729"/>
    </source>
</evidence>
<dbReference type="Gene3D" id="1.25.40.390">
    <property type="match status" value="1"/>
</dbReference>
<dbReference type="AlphaFoldDB" id="A0A4V2Z3H8"/>
<dbReference type="Pfam" id="PF07980">
    <property type="entry name" value="SusD_RagB"/>
    <property type="match status" value="1"/>
</dbReference>
<evidence type="ECO:0000256" key="5">
    <source>
        <dbReference type="ARBA" id="ARBA00023237"/>
    </source>
</evidence>
<dbReference type="PROSITE" id="PS51257">
    <property type="entry name" value="PROKAR_LIPOPROTEIN"/>
    <property type="match status" value="1"/>
</dbReference>
<dbReference type="Pfam" id="PF14322">
    <property type="entry name" value="SusD-like_3"/>
    <property type="match status" value="1"/>
</dbReference>
<dbReference type="GO" id="GO:0009279">
    <property type="term" value="C:cell outer membrane"/>
    <property type="evidence" value="ECO:0007669"/>
    <property type="project" value="UniProtKB-SubCell"/>
</dbReference>
<dbReference type="SUPFAM" id="SSF48452">
    <property type="entry name" value="TPR-like"/>
    <property type="match status" value="1"/>
</dbReference>
<evidence type="ECO:0000259" key="6">
    <source>
        <dbReference type="Pfam" id="PF07980"/>
    </source>
</evidence>
<reference evidence="8 9" key="1">
    <citation type="submission" date="2019-03" db="EMBL/GenBank/DDBJ databases">
        <title>Dyadobacter AR-3-6 sp. nov., isolated from arctic soil.</title>
        <authorList>
            <person name="Chaudhary D.K."/>
        </authorList>
    </citation>
    <scope>NUCLEOTIDE SEQUENCE [LARGE SCALE GENOMIC DNA]</scope>
    <source>
        <strain evidence="8 9">AR-3-6</strain>
    </source>
</reference>
<evidence type="ECO:0000313" key="9">
    <source>
        <dbReference type="Proteomes" id="UP000294850"/>
    </source>
</evidence>
<feature type="domain" description="RagB/SusD" evidence="6">
    <location>
        <begin position="359"/>
        <end position="500"/>
    </location>
</feature>
<keyword evidence="3" id="KW-0732">Signal</keyword>
<evidence type="ECO:0000256" key="4">
    <source>
        <dbReference type="ARBA" id="ARBA00023136"/>
    </source>
</evidence>
<comment type="subcellular location">
    <subcellularLocation>
        <location evidence="1">Cell outer membrane</location>
    </subcellularLocation>
</comment>
<feature type="domain" description="SusD-like N-terminal" evidence="7">
    <location>
        <begin position="39"/>
        <end position="232"/>
    </location>
</feature>
<evidence type="ECO:0000256" key="2">
    <source>
        <dbReference type="ARBA" id="ARBA00006275"/>
    </source>
</evidence>
<name>A0A4V2Z3H8_9BACT</name>
<dbReference type="InterPro" id="IPR033985">
    <property type="entry name" value="SusD-like_N"/>
</dbReference>
<dbReference type="OrthoDB" id="636214at2"/>
<comment type="similarity">
    <text evidence="2">Belongs to the SusD family.</text>
</comment>
<dbReference type="InterPro" id="IPR011990">
    <property type="entry name" value="TPR-like_helical_dom_sf"/>
</dbReference>
<evidence type="ECO:0000256" key="1">
    <source>
        <dbReference type="ARBA" id="ARBA00004442"/>
    </source>
</evidence>
<evidence type="ECO:0000259" key="7">
    <source>
        <dbReference type="Pfam" id="PF14322"/>
    </source>
</evidence>
<dbReference type="CDD" id="cd08977">
    <property type="entry name" value="SusD"/>
    <property type="match status" value="1"/>
</dbReference>
<sequence>MKKYIIPFFAVLFLSSCEKLAEPKVYSSLTDENAFRSKADAVAAVNAVYARLKQPSGISDSYQYYAGFQMAITDFTTDIGHSFQAGDISQLSDSKWSTSNKYVNFAWQHQYKLVADANNALYYVPKIATLTETEKKQFLSEVRFLRALGYMDLTDSFGPVILMTEKDVEAPAYESKPEPTPLADINKFIIAELEYAAANLPLNYVGNAVYPTNDVGRATKGAALSLLCKLYMREHDWQKAADVAKQVMDLKQYELFPTYGGLFAESNKWCKEFIFSALADALNDGTELMNHFGPLNNPIVTDRWQYYAVSWYFWNSYAKTDERRESFFYDYIGSDGLRYQQPVAGQTNPPAGVYFLPDVATKKYADPAGSKTYYDGHGIPILRYADILLCRAEALNELNGPNAESISLINQVKARSKATVLGAAATFTKDGLRDAILQERGWEFFFECKRRQDLIRMGKYQSVVNTYLTAVGKQAAIDISKHKYFPYPQAQADINPNLVNTGRQ</sequence>
<dbReference type="InterPro" id="IPR012944">
    <property type="entry name" value="SusD_RagB_dom"/>
</dbReference>
<comment type="caution">
    <text evidence="8">The sequence shown here is derived from an EMBL/GenBank/DDBJ whole genome shotgun (WGS) entry which is preliminary data.</text>
</comment>
<dbReference type="RefSeq" id="WP_131960179.1">
    <property type="nucleotide sequence ID" value="NZ_SMFL01000008.1"/>
</dbReference>
<keyword evidence="5" id="KW-0998">Cell outer membrane</keyword>
<dbReference type="Proteomes" id="UP000294850">
    <property type="component" value="Unassembled WGS sequence"/>
</dbReference>